<protein>
    <submittedName>
        <fullName evidence="1">Uncharacterized protein</fullName>
    </submittedName>
</protein>
<dbReference type="EMBL" id="CP000490">
    <property type="protein sequence ID" value="ABL71205.1"/>
    <property type="molecule type" value="Genomic_DNA"/>
</dbReference>
<dbReference type="KEGG" id="pde:Pden_3124"/>
<keyword evidence="2" id="KW-1185">Reference proteome</keyword>
<evidence type="ECO:0000313" key="1">
    <source>
        <dbReference type="EMBL" id="ABL71205.1"/>
    </source>
</evidence>
<reference evidence="2" key="1">
    <citation type="submission" date="2006-12" db="EMBL/GenBank/DDBJ databases">
        <title>Complete sequence of chromosome 2 of Paracoccus denitrificans PD1222.</title>
        <authorList>
            <person name="Copeland A."/>
            <person name="Lucas S."/>
            <person name="Lapidus A."/>
            <person name="Barry K."/>
            <person name="Detter J.C."/>
            <person name="Glavina del Rio T."/>
            <person name="Hammon N."/>
            <person name="Israni S."/>
            <person name="Dalin E."/>
            <person name="Tice H."/>
            <person name="Pitluck S."/>
            <person name="Munk A.C."/>
            <person name="Brettin T."/>
            <person name="Bruce D."/>
            <person name="Han C."/>
            <person name="Tapia R."/>
            <person name="Gilna P."/>
            <person name="Schmutz J."/>
            <person name="Larimer F."/>
            <person name="Land M."/>
            <person name="Hauser L."/>
            <person name="Kyrpides N."/>
            <person name="Lykidis A."/>
            <person name="Spiro S."/>
            <person name="Richardson D.J."/>
            <person name="Moir J.W.B."/>
            <person name="Ferguson S.J."/>
            <person name="van Spanning R.J.M."/>
            <person name="Richardson P."/>
        </authorList>
    </citation>
    <scope>NUCLEOTIDE SEQUENCE [LARGE SCALE GENOMIC DNA]</scope>
    <source>
        <strain evidence="2">Pd 1222</strain>
    </source>
</reference>
<dbReference type="AlphaFoldDB" id="A1B6R1"/>
<dbReference type="EnsemblBacteria" id="ABL71205">
    <property type="protein sequence ID" value="ABL71205"/>
    <property type="gene ID" value="Pden_3124"/>
</dbReference>
<proteinExistence type="predicted"/>
<dbReference type="eggNOG" id="ENOG50313Q1">
    <property type="taxonomic scope" value="Bacteria"/>
</dbReference>
<dbReference type="STRING" id="318586.Pden_3124"/>
<dbReference type="Proteomes" id="UP000000361">
    <property type="component" value="Chromosome 2"/>
</dbReference>
<dbReference type="HOGENOM" id="CLU_193110_0_0_5"/>
<sequence>MLAIMTLPASRTQATMTRSEREALLDALLLGEPELGFTPRGNPDPRLVRLVRLLGRQAARGNFEAQGKTREPGAS</sequence>
<accession>A1B6R1</accession>
<name>A1B6R1_PARDP</name>
<evidence type="ECO:0000313" key="2">
    <source>
        <dbReference type="Proteomes" id="UP000000361"/>
    </source>
</evidence>
<gene>
    <name evidence="1" type="ordered locus">Pden_3124</name>
</gene>
<organism evidence="1 2">
    <name type="scientific">Paracoccus denitrificans (strain Pd 1222)</name>
    <dbReference type="NCBI Taxonomy" id="318586"/>
    <lineage>
        <taxon>Bacteria</taxon>
        <taxon>Pseudomonadati</taxon>
        <taxon>Pseudomonadota</taxon>
        <taxon>Alphaproteobacteria</taxon>
        <taxon>Rhodobacterales</taxon>
        <taxon>Paracoccaceae</taxon>
        <taxon>Paracoccus</taxon>
    </lineage>
</organism>